<dbReference type="InterPro" id="IPR003347">
    <property type="entry name" value="JmjC_dom"/>
</dbReference>
<comment type="caution">
    <text evidence="3">The sequence shown here is derived from an EMBL/GenBank/DDBJ whole genome shotgun (WGS) entry which is preliminary data.</text>
</comment>
<dbReference type="AlphaFoldDB" id="A0A8H4VMI0"/>
<gene>
    <name evidence="3" type="ORF">D9613_002948</name>
</gene>
<dbReference type="PROSITE" id="PS51184">
    <property type="entry name" value="JMJC"/>
    <property type="match status" value="1"/>
</dbReference>
<name>A0A8H4VMI0_9AGAR</name>
<dbReference type="EMBL" id="JAACJL010000044">
    <property type="protein sequence ID" value="KAF4615388.1"/>
    <property type="molecule type" value="Genomic_DNA"/>
</dbReference>
<organism evidence="3 4">
    <name type="scientific">Agrocybe pediades</name>
    <dbReference type="NCBI Taxonomy" id="84607"/>
    <lineage>
        <taxon>Eukaryota</taxon>
        <taxon>Fungi</taxon>
        <taxon>Dikarya</taxon>
        <taxon>Basidiomycota</taxon>
        <taxon>Agaricomycotina</taxon>
        <taxon>Agaricomycetes</taxon>
        <taxon>Agaricomycetidae</taxon>
        <taxon>Agaricales</taxon>
        <taxon>Agaricineae</taxon>
        <taxon>Strophariaceae</taxon>
        <taxon>Agrocybe</taxon>
    </lineage>
</organism>
<keyword evidence="4" id="KW-1185">Reference proteome</keyword>
<dbReference type="PANTHER" id="PTHR12461:SF94">
    <property type="entry name" value="JMJC DOMAIN-CONTAINING PROTEIN"/>
    <property type="match status" value="1"/>
</dbReference>
<dbReference type="PANTHER" id="PTHR12461">
    <property type="entry name" value="HYPOXIA-INDUCIBLE FACTOR 1 ALPHA INHIBITOR-RELATED"/>
    <property type="match status" value="1"/>
</dbReference>
<evidence type="ECO:0000256" key="1">
    <source>
        <dbReference type="SAM" id="MobiDB-lite"/>
    </source>
</evidence>
<protein>
    <recommendedName>
        <fullName evidence="2">JmjC domain-containing protein</fullName>
    </recommendedName>
</protein>
<sequence>MTWDLEAVSLIIQLRNAPHDGHSSSPDHTDPELHLILQAASDITQGVNQDKCLTELQGLTITAYEKMRRATGLGPLTYWREIYSDLCILRAIVEYRQWCLMQAVSTLDHALIIAGASRRLDLVLVIISRIQSKMQPSPHIDSPALDEPSLQVTNIPPSKHLESTIPCISPPSFIAFQSTFSRRPFILRGFARDWPALNNHPWRQAAYLRSIAGPGRVVPVEVGTDYRTDDWNQTIMPWDAFLSTLDFHDQPAQRNGEMLYLAQHDLTIQFPSLRDDIIIPDYVYASLSNSDNPNYRPPANDDHVLFNTWLGPKGTISPAHTDPYFNCYVQVMGQKLVWLAPPSVSESMYPIRSEDTSDGPREGRENSSMSNTSRVDVFSEDLEGEKFPAYINNVMPVAMKATLVPGDMLFFPPGWWHAMKSETSSFSFSFWF</sequence>
<dbReference type="Proteomes" id="UP000521872">
    <property type="component" value="Unassembled WGS sequence"/>
</dbReference>
<proteinExistence type="predicted"/>
<feature type="domain" description="JmjC" evidence="2">
    <location>
        <begin position="268"/>
        <end position="432"/>
    </location>
</feature>
<reference evidence="3 4" key="1">
    <citation type="submission" date="2019-12" db="EMBL/GenBank/DDBJ databases">
        <authorList>
            <person name="Floudas D."/>
            <person name="Bentzer J."/>
            <person name="Ahren D."/>
            <person name="Johansson T."/>
            <person name="Persson P."/>
            <person name="Tunlid A."/>
        </authorList>
    </citation>
    <scope>NUCLEOTIDE SEQUENCE [LARGE SCALE GENOMIC DNA]</scope>
    <source>
        <strain evidence="3 4">CBS 102.39</strain>
    </source>
</reference>
<evidence type="ECO:0000313" key="3">
    <source>
        <dbReference type="EMBL" id="KAF4615388.1"/>
    </source>
</evidence>
<feature type="region of interest" description="Disordered" evidence="1">
    <location>
        <begin position="349"/>
        <end position="375"/>
    </location>
</feature>
<feature type="compositionally biased region" description="Basic and acidic residues" evidence="1">
    <location>
        <begin position="352"/>
        <end position="365"/>
    </location>
</feature>
<dbReference type="Pfam" id="PF13621">
    <property type="entry name" value="Cupin_8"/>
    <property type="match status" value="1"/>
</dbReference>
<evidence type="ECO:0000259" key="2">
    <source>
        <dbReference type="PROSITE" id="PS51184"/>
    </source>
</evidence>
<accession>A0A8H4VMI0</accession>
<evidence type="ECO:0000313" key="4">
    <source>
        <dbReference type="Proteomes" id="UP000521872"/>
    </source>
</evidence>
<dbReference type="InterPro" id="IPR041667">
    <property type="entry name" value="Cupin_8"/>
</dbReference>
<dbReference type="Gene3D" id="2.60.120.650">
    <property type="entry name" value="Cupin"/>
    <property type="match status" value="1"/>
</dbReference>
<dbReference type="SUPFAM" id="SSF51197">
    <property type="entry name" value="Clavaminate synthase-like"/>
    <property type="match status" value="1"/>
</dbReference>